<dbReference type="EMBL" id="CACVKT020002890">
    <property type="protein sequence ID" value="CAC5380507.1"/>
    <property type="molecule type" value="Genomic_DNA"/>
</dbReference>
<dbReference type="InterPro" id="IPR041588">
    <property type="entry name" value="Integrase_H2C2"/>
</dbReference>
<dbReference type="InterPro" id="IPR012337">
    <property type="entry name" value="RNaseH-like_sf"/>
</dbReference>
<dbReference type="PANTHER" id="PTHR37984:SF7">
    <property type="entry name" value="INTEGRASE CATALYTIC DOMAIN-CONTAINING PROTEIN"/>
    <property type="match status" value="1"/>
</dbReference>
<proteinExistence type="predicted"/>
<dbReference type="Gene3D" id="1.10.340.70">
    <property type="match status" value="1"/>
</dbReference>
<dbReference type="Pfam" id="PF17921">
    <property type="entry name" value="Integrase_H2C2"/>
    <property type="match status" value="1"/>
</dbReference>
<dbReference type="InterPro" id="IPR001584">
    <property type="entry name" value="Integrase_cat-core"/>
</dbReference>
<feature type="domain" description="Integrase catalytic" evidence="1">
    <location>
        <begin position="60"/>
        <end position="218"/>
    </location>
</feature>
<dbReference type="AlphaFoldDB" id="A0A6J8BEK7"/>
<dbReference type="GO" id="GO:0015074">
    <property type="term" value="P:DNA integration"/>
    <property type="evidence" value="ECO:0007669"/>
    <property type="project" value="InterPro"/>
</dbReference>
<dbReference type="InterPro" id="IPR050951">
    <property type="entry name" value="Retrovirus_Pol_polyprotein"/>
</dbReference>
<accession>A0A6J8BEK7</accession>
<dbReference type="PANTHER" id="PTHR37984">
    <property type="entry name" value="PROTEIN CBG26694"/>
    <property type="match status" value="1"/>
</dbReference>
<sequence>MGQRIVIPPALCKPVLDALHAAHQGVSAMRARAMDSVYWPEITVDISRVRDQCVHCHQMAKSNPMQPPSDITPPDNNDYVVIVDMYSNWPMVYKSESDAEGLVKRLRETFVTFCIPEELTSDGGPQFTAGKTQEFLKAWGVRHKLSSVVNPHANCRAEMARALLMYRNSIDPETKASPALILFGRPIRDAVPKLMGRYSPHKTRTEFMSHREMALAKRHSREHERWNGHTHHLPTLQVGDHVYIQNLVGNHPRRWERTGTVVEVCQYHQYVIRVDCTDRVTIRNRQHLRKFTPFQTNQTQGTLMAPTTVQHQEVILNSPTTSKTTQPQVPKIPFSLSPTRILSQPAALNETPTTVPTQKPATQAIQQPPQIDLDQSYHHTPEPDVHAMTRISRALFRLQPHNKAGELELLTPRRPSRCYTTEHNMMNQELINELYLDINK</sequence>
<reference evidence="2 3" key="1">
    <citation type="submission" date="2020-06" db="EMBL/GenBank/DDBJ databases">
        <authorList>
            <person name="Li R."/>
            <person name="Bekaert M."/>
        </authorList>
    </citation>
    <scope>NUCLEOTIDE SEQUENCE [LARGE SCALE GENOMIC DNA]</scope>
    <source>
        <strain evidence="3">wild</strain>
    </source>
</reference>
<dbReference type="SUPFAM" id="SSF53098">
    <property type="entry name" value="Ribonuclease H-like"/>
    <property type="match status" value="1"/>
</dbReference>
<dbReference type="InterPro" id="IPR036397">
    <property type="entry name" value="RNaseH_sf"/>
</dbReference>
<dbReference type="PROSITE" id="PS50994">
    <property type="entry name" value="INTEGRASE"/>
    <property type="match status" value="1"/>
</dbReference>
<organism evidence="2 3">
    <name type="scientific">Mytilus coruscus</name>
    <name type="common">Sea mussel</name>
    <dbReference type="NCBI Taxonomy" id="42192"/>
    <lineage>
        <taxon>Eukaryota</taxon>
        <taxon>Metazoa</taxon>
        <taxon>Spiralia</taxon>
        <taxon>Lophotrochozoa</taxon>
        <taxon>Mollusca</taxon>
        <taxon>Bivalvia</taxon>
        <taxon>Autobranchia</taxon>
        <taxon>Pteriomorphia</taxon>
        <taxon>Mytilida</taxon>
        <taxon>Mytiloidea</taxon>
        <taxon>Mytilidae</taxon>
        <taxon>Mytilinae</taxon>
        <taxon>Mytilus</taxon>
    </lineage>
</organism>
<protein>
    <recommendedName>
        <fullName evidence="1">Integrase catalytic domain-containing protein</fullName>
    </recommendedName>
</protein>
<name>A0A6J8BEK7_MYTCO</name>
<evidence type="ECO:0000313" key="2">
    <source>
        <dbReference type="EMBL" id="CAC5380507.1"/>
    </source>
</evidence>
<dbReference type="Pfam" id="PF00665">
    <property type="entry name" value="rve"/>
    <property type="match status" value="1"/>
</dbReference>
<dbReference type="Gene3D" id="3.30.420.10">
    <property type="entry name" value="Ribonuclease H-like superfamily/Ribonuclease H"/>
    <property type="match status" value="1"/>
</dbReference>
<evidence type="ECO:0000313" key="3">
    <source>
        <dbReference type="Proteomes" id="UP000507470"/>
    </source>
</evidence>
<dbReference type="GO" id="GO:0003676">
    <property type="term" value="F:nucleic acid binding"/>
    <property type="evidence" value="ECO:0007669"/>
    <property type="project" value="InterPro"/>
</dbReference>
<gene>
    <name evidence="2" type="ORF">MCOR_16449</name>
</gene>
<dbReference type="Proteomes" id="UP000507470">
    <property type="component" value="Unassembled WGS sequence"/>
</dbReference>
<evidence type="ECO:0000259" key="1">
    <source>
        <dbReference type="PROSITE" id="PS50994"/>
    </source>
</evidence>
<keyword evidence="3" id="KW-1185">Reference proteome</keyword>
<dbReference type="OrthoDB" id="6134390at2759"/>